<sequence>MDWVKHGATLYFFFPGYERDWMKRGSLESSQIEGLVFNDGKYRYLPVLPSSCLETELVWTFITELKTLFRDSYQPDPCAELDSSLG</sequence>
<keyword evidence="2" id="KW-1185">Reference proteome</keyword>
<comment type="caution">
    <text evidence="1">The sequence shown here is derived from an EMBL/GenBank/DDBJ whole genome shotgun (WGS) entry which is preliminary data.</text>
</comment>
<reference evidence="1" key="1">
    <citation type="submission" date="2023-01" db="EMBL/GenBank/DDBJ databases">
        <title>Colletotrichum chrysophilum M932 genome sequence.</title>
        <authorList>
            <person name="Baroncelli R."/>
        </authorList>
    </citation>
    <scope>NUCLEOTIDE SEQUENCE</scope>
    <source>
        <strain evidence="1">M932</strain>
    </source>
</reference>
<dbReference type="EMBL" id="JAQOWY010000323">
    <property type="protein sequence ID" value="KAK1844149.1"/>
    <property type="molecule type" value="Genomic_DNA"/>
</dbReference>
<gene>
    <name evidence="1" type="ORF">CCHR01_13204</name>
</gene>
<protein>
    <submittedName>
        <fullName evidence="1">Uncharacterized protein</fullName>
    </submittedName>
</protein>
<organism evidence="1 2">
    <name type="scientific">Colletotrichum chrysophilum</name>
    <dbReference type="NCBI Taxonomy" id="1836956"/>
    <lineage>
        <taxon>Eukaryota</taxon>
        <taxon>Fungi</taxon>
        <taxon>Dikarya</taxon>
        <taxon>Ascomycota</taxon>
        <taxon>Pezizomycotina</taxon>
        <taxon>Sordariomycetes</taxon>
        <taxon>Hypocreomycetidae</taxon>
        <taxon>Glomerellales</taxon>
        <taxon>Glomerellaceae</taxon>
        <taxon>Colletotrichum</taxon>
        <taxon>Colletotrichum gloeosporioides species complex</taxon>
    </lineage>
</organism>
<proteinExistence type="predicted"/>
<evidence type="ECO:0000313" key="2">
    <source>
        <dbReference type="Proteomes" id="UP001243330"/>
    </source>
</evidence>
<accession>A0AAD9AAC0</accession>
<evidence type="ECO:0000313" key="1">
    <source>
        <dbReference type="EMBL" id="KAK1844149.1"/>
    </source>
</evidence>
<dbReference type="AlphaFoldDB" id="A0AAD9AAC0"/>
<name>A0AAD9AAC0_9PEZI</name>
<dbReference type="Proteomes" id="UP001243330">
    <property type="component" value="Unassembled WGS sequence"/>
</dbReference>